<evidence type="ECO:0000256" key="12">
    <source>
        <dbReference type="SAM" id="Phobius"/>
    </source>
</evidence>
<dbReference type="EMBL" id="EU275726">
    <property type="protein sequence ID" value="ABX45162.1"/>
    <property type="molecule type" value="Genomic_DNA"/>
</dbReference>
<dbReference type="InterPro" id="IPR000568">
    <property type="entry name" value="ATP_synth_F0_asu"/>
</dbReference>
<evidence type="ECO:0000256" key="3">
    <source>
        <dbReference type="ARBA" id="ARBA00022448"/>
    </source>
</evidence>
<dbReference type="InterPro" id="IPR035908">
    <property type="entry name" value="F0_ATP_A_sf"/>
</dbReference>
<evidence type="ECO:0000256" key="7">
    <source>
        <dbReference type="ARBA" id="ARBA00022989"/>
    </source>
</evidence>
<keyword evidence="7 12" id="KW-1133">Transmembrane helix</keyword>
<evidence type="ECO:0000256" key="6">
    <source>
        <dbReference type="ARBA" id="ARBA00022781"/>
    </source>
</evidence>
<comment type="similarity">
    <text evidence="2">Belongs to the ATPase A chain family.</text>
</comment>
<feature type="transmembrane region" description="Helical" evidence="12">
    <location>
        <begin position="81"/>
        <end position="107"/>
    </location>
</feature>
<evidence type="ECO:0000256" key="1">
    <source>
        <dbReference type="ARBA" id="ARBA00004141"/>
    </source>
</evidence>
<dbReference type="PANTHER" id="PTHR11410">
    <property type="entry name" value="ATP SYNTHASE SUBUNIT A"/>
    <property type="match status" value="1"/>
</dbReference>
<evidence type="ECO:0000256" key="2">
    <source>
        <dbReference type="ARBA" id="ARBA00006810"/>
    </source>
</evidence>
<feature type="transmembrane region" description="Helical" evidence="12">
    <location>
        <begin position="222"/>
        <end position="242"/>
    </location>
</feature>
<keyword evidence="4" id="KW-0138">CF(0)</keyword>
<dbReference type="InterPro" id="IPR023011">
    <property type="entry name" value="ATP_synth_F0_asu_AS"/>
</dbReference>
<evidence type="ECO:0000256" key="9">
    <source>
        <dbReference type="ARBA" id="ARBA00023136"/>
    </source>
</evidence>
<dbReference type="GO" id="GO:0045259">
    <property type="term" value="C:proton-transporting ATP synthase complex"/>
    <property type="evidence" value="ECO:0007669"/>
    <property type="project" value="UniProtKB-KW"/>
</dbReference>
<keyword evidence="8" id="KW-0406">Ion transport</keyword>
<keyword evidence="13" id="KW-0496">Mitochondrion</keyword>
<dbReference type="CDD" id="cd00310">
    <property type="entry name" value="ATP-synt_Fo_a_6"/>
    <property type="match status" value="1"/>
</dbReference>
<dbReference type="Gene3D" id="1.20.120.220">
    <property type="entry name" value="ATP synthase, F0 complex, subunit A"/>
    <property type="match status" value="1"/>
</dbReference>
<reference evidence="13" key="1">
    <citation type="journal article" date="2008" name="Mol. Biol. Evol.">
        <title>Mitochondrial genome evolution in the social amoebae.</title>
        <authorList>
            <person name="Heidel A.J."/>
            <person name="Gloeckner G."/>
        </authorList>
    </citation>
    <scope>NUCLEOTIDE SEQUENCE</scope>
    <source>
        <strain evidence="13">PN500</strain>
    </source>
</reference>
<dbReference type="AlphaFoldDB" id="B2XX40"/>
<dbReference type="SUPFAM" id="SSF81336">
    <property type="entry name" value="F1F0 ATP synthase subunit A"/>
    <property type="match status" value="1"/>
</dbReference>
<evidence type="ECO:0000256" key="4">
    <source>
        <dbReference type="ARBA" id="ARBA00022547"/>
    </source>
</evidence>
<protein>
    <recommendedName>
        <fullName evidence="11">ATP synthase subunit a</fullName>
    </recommendedName>
</protein>
<keyword evidence="9 12" id="KW-0472">Membrane</keyword>
<feature type="transmembrane region" description="Helical" evidence="12">
    <location>
        <begin position="171"/>
        <end position="189"/>
    </location>
</feature>
<keyword evidence="6" id="KW-0375">Hydrogen ion transport</keyword>
<feature type="transmembrane region" description="Helical" evidence="12">
    <location>
        <begin position="113"/>
        <end position="132"/>
    </location>
</feature>
<evidence type="ECO:0000313" key="13">
    <source>
        <dbReference type="EMBL" id="ABX45162.1"/>
    </source>
</evidence>
<dbReference type="InterPro" id="IPR045083">
    <property type="entry name" value="ATP_synth_F0_asu_bact/mt"/>
</dbReference>
<feature type="transmembrane region" description="Helical" evidence="12">
    <location>
        <begin position="139"/>
        <end position="159"/>
    </location>
</feature>
<proteinExistence type="inferred from homology"/>
<sequence>MKSTFEQFEITPYMVFISKYYDFSITTITMYIGCAIVIVIGLFSLMIYKATLIGNNWQNFGELFYEFFIDLIIEQTGKPGILFFPLIFVIFLFILILNVLGLVPLSFTVTGQVMITFSLAIILMIGITIFGFRVHGIKFVNLFIPSGIEAWLLPLLVFIELMSYCLRPLSLAVRLFANMLAGHILLHIVGGAAIYLFQYCYIGLLPWAFVCAFSLLEIGIAFLQAYVFSILVVIYISNIIYLH</sequence>
<organism evidence="13">
    <name type="scientific">Heterostelium pallidum</name>
    <name type="common">Cellular slime mold</name>
    <name type="synonym">Polysphondylium pallidum</name>
    <dbReference type="NCBI Taxonomy" id="13642"/>
    <lineage>
        <taxon>Eukaryota</taxon>
        <taxon>Amoebozoa</taxon>
        <taxon>Evosea</taxon>
        <taxon>Eumycetozoa</taxon>
        <taxon>Dictyostelia</taxon>
        <taxon>Acytosteliales</taxon>
        <taxon>Acytosteliaceae</taxon>
        <taxon>Heterostelium</taxon>
    </lineage>
</organism>
<dbReference type="HAMAP" id="MF_01393">
    <property type="entry name" value="ATP_synth_a_bact"/>
    <property type="match status" value="1"/>
</dbReference>
<evidence type="ECO:0000256" key="5">
    <source>
        <dbReference type="ARBA" id="ARBA00022692"/>
    </source>
</evidence>
<geneLocation type="mitochondrion" evidence="13"/>
<feature type="transmembrane region" description="Helical" evidence="12">
    <location>
        <begin position="196"/>
        <end position="216"/>
    </location>
</feature>
<name>B2XX40_HETPA</name>
<keyword evidence="3" id="KW-0813">Transport</keyword>
<dbReference type="PRINTS" id="PR00123">
    <property type="entry name" value="ATPASEA"/>
</dbReference>
<dbReference type="GO" id="GO:0046933">
    <property type="term" value="F:proton-transporting ATP synthase activity, rotational mechanism"/>
    <property type="evidence" value="ECO:0007669"/>
    <property type="project" value="TreeGrafter"/>
</dbReference>
<dbReference type="NCBIfam" id="TIGR01131">
    <property type="entry name" value="ATP_synt_6_or_A"/>
    <property type="match status" value="1"/>
</dbReference>
<keyword evidence="5 12" id="KW-0812">Transmembrane</keyword>
<gene>
    <name evidence="13" type="primary">atp6</name>
</gene>
<dbReference type="Pfam" id="PF00119">
    <property type="entry name" value="ATP-synt_A"/>
    <property type="match status" value="1"/>
</dbReference>
<dbReference type="PANTHER" id="PTHR11410:SF0">
    <property type="entry name" value="ATP SYNTHASE SUBUNIT A"/>
    <property type="match status" value="1"/>
</dbReference>
<dbReference type="GO" id="GO:0005743">
    <property type="term" value="C:mitochondrial inner membrane"/>
    <property type="evidence" value="ECO:0007669"/>
    <property type="project" value="UniProtKB-SubCell"/>
</dbReference>
<evidence type="ECO:0000256" key="10">
    <source>
        <dbReference type="ARBA" id="ARBA00023310"/>
    </source>
</evidence>
<keyword evidence="10" id="KW-0066">ATP synthesis</keyword>
<feature type="transmembrane region" description="Helical" evidence="12">
    <location>
        <begin position="28"/>
        <end position="48"/>
    </location>
</feature>
<evidence type="ECO:0000256" key="8">
    <source>
        <dbReference type="ARBA" id="ARBA00023065"/>
    </source>
</evidence>
<evidence type="ECO:0000256" key="11">
    <source>
        <dbReference type="RuleBase" id="RU004450"/>
    </source>
</evidence>
<comment type="subcellular location">
    <subcellularLocation>
        <location evidence="1">Membrane</location>
        <topology evidence="1">Multi-pass membrane protein</topology>
    </subcellularLocation>
    <subcellularLocation>
        <location evidence="11">Mitochondrion inner membrane</location>
        <topology evidence="11">Multi-pass membrane protein</topology>
    </subcellularLocation>
</comment>
<accession>B2XX40</accession>
<dbReference type="PROSITE" id="PS00449">
    <property type="entry name" value="ATPASE_A"/>
    <property type="match status" value="1"/>
</dbReference>